<gene>
    <name evidence="2" type="ORF">B0F90DRAFT_1233749</name>
</gene>
<feature type="compositionally biased region" description="Basic and acidic residues" evidence="1">
    <location>
        <begin position="60"/>
        <end position="69"/>
    </location>
</feature>
<feature type="compositionally biased region" description="Low complexity" evidence="1">
    <location>
        <begin position="22"/>
        <end position="32"/>
    </location>
</feature>
<protein>
    <submittedName>
        <fullName evidence="2">Uncharacterized protein</fullName>
    </submittedName>
</protein>
<dbReference type="AlphaFoldDB" id="A0AAD4QQ48"/>
<evidence type="ECO:0000313" key="3">
    <source>
        <dbReference type="Proteomes" id="UP001203297"/>
    </source>
</evidence>
<name>A0AAD4QQ48_9AGAM</name>
<organism evidence="2 3">
    <name type="scientific">Multifurca ochricompacta</name>
    <dbReference type="NCBI Taxonomy" id="376703"/>
    <lineage>
        <taxon>Eukaryota</taxon>
        <taxon>Fungi</taxon>
        <taxon>Dikarya</taxon>
        <taxon>Basidiomycota</taxon>
        <taxon>Agaricomycotina</taxon>
        <taxon>Agaricomycetes</taxon>
        <taxon>Russulales</taxon>
        <taxon>Russulaceae</taxon>
        <taxon>Multifurca</taxon>
    </lineage>
</organism>
<dbReference type="EMBL" id="WTXG01000007">
    <property type="protein sequence ID" value="KAI0304296.1"/>
    <property type="molecule type" value="Genomic_DNA"/>
</dbReference>
<feature type="compositionally biased region" description="Basic residues" evidence="1">
    <location>
        <begin position="1"/>
        <end position="17"/>
    </location>
</feature>
<dbReference type="Proteomes" id="UP001203297">
    <property type="component" value="Unassembled WGS sequence"/>
</dbReference>
<proteinExistence type="predicted"/>
<comment type="caution">
    <text evidence="2">The sequence shown here is derived from an EMBL/GenBank/DDBJ whole genome shotgun (WGS) entry which is preliminary data.</text>
</comment>
<accession>A0AAD4QQ48</accession>
<feature type="region of interest" description="Disordered" evidence="1">
    <location>
        <begin position="1"/>
        <end position="73"/>
    </location>
</feature>
<dbReference type="PANTHER" id="PTHR39398">
    <property type="entry name" value="YALI0F14311P"/>
    <property type="match status" value="1"/>
</dbReference>
<evidence type="ECO:0000256" key="1">
    <source>
        <dbReference type="SAM" id="MobiDB-lite"/>
    </source>
</evidence>
<reference evidence="2" key="1">
    <citation type="journal article" date="2022" name="New Phytol.">
        <title>Evolutionary transition to the ectomycorrhizal habit in the genomes of a hyperdiverse lineage of mushroom-forming fungi.</title>
        <authorList>
            <person name="Looney B."/>
            <person name="Miyauchi S."/>
            <person name="Morin E."/>
            <person name="Drula E."/>
            <person name="Courty P.E."/>
            <person name="Kohler A."/>
            <person name="Kuo A."/>
            <person name="LaButti K."/>
            <person name="Pangilinan J."/>
            <person name="Lipzen A."/>
            <person name="Riley R."/>
            <person name="Andreopoulos W."/>
            <person name="He G."/>
            <person name="Johnson J."/>
            <person name="Nolan M."/>
            <person name="Tritt A."/>
            <person name="Barry K.W."/>
            <person name="Grigoriev I.V."/>
            <person name="Nagy L.G."/>
            <person name="Hibbett D."/>
            <person name="Henrissat B."/>
            <person name="Matheny P.B."/>
            <person name="Labbe J."/>
            <person name="Martin F.M."/>
        </authorList>
    </citation>
    <scope>NUCLEOTIDE SEQUENCE</scope>
    <source>
        <strain evidence="2">BPL690</strain>
    </source>
</reference>
<dbReference type="PANTHER" id="PTHR39398:SF1">
    <property type="entry name" value="CSN8_PSMD8_EIF3K DOMAIN-CONTAINING PROTEIN"/>
    <property type="match status" value="1"/>
</dbReference>
<evidence type="ECO:0000313" key="2">
    <source>
        <dbReference type="EMBL" id="KAI0304296.1"/>
    </source>
</evidence>
<sequence>MPTKHSRGTFSRIPRRNRNSDNDPNNSSLDPSAAADGSSERRTPRSGKFENIPSISRSSGLERDGDTLKDPGVQEEYREFLQEKLDAYWKIYAPPSSSTESNVKKLELESNILIQFRKLREGISSSQRRDLFAIEVYETSLWLSIIFRSRSQTTSILSHLLPDIYLSVTPFPKEFSCLTILLASLHSLDLYFPSQRSFFDLEKGLPPPLALGSDHKVWLRELSCSLRRGGYLQFRRLTQHSSLARLAAAASETPDRLSCRSGPDLPLLSFEMLIASLRSHLRLSTWRMIRSAYREFALPLSNTEVWLSDMLLLETERGKEEEEDPRDSDHVQVWFISRENLGEVGRKEGSDRRWVVKTKK</sequence>
<keyword evidence="3" id="KW-1185">Reference proteome</keyword>